<dbReference type="Pfam" id="PF22244">
    <property type="entry name" value="GCE_fung"/>
    <property type="match status" value="1"/>
</dbReference>
<dbReference type="AlphaFoldDB" id="A0A286DXL9"/>
<dbReference type="OrthoDB" id="5171482at2"/>
<dbReference type="InterPro" id="IPR054579">
    <property type="entry name" value="GCE-like_dom"/>
</dbReference>
<dbReference type="RefSeq" id="WP_097231870.1">
    <property type="nucleotide sequence ID" value="NZ_OCNE01000010.1"/>
</dbReference>
<dbReference type="GO" id="GO:0052689">
    <property type="term" value="F:carboxylic ester hydrolase activity"/>
    <property type="evidence" value="ECO:0007669"/>
    <property type="project" value="UniProtKB-KW"/>
</dbReference>
<dbReference type="InterPro" id="IPR006311">
    <property type="entry name" value="TAT_signal"/>
</dbReference>
<evidence type="ECO:0000256" key="2">
    <source>
        <dbReference type="ARBA" id="ARBA00022729"/>
    </source>
</evidence>
<gene>
    <name evidence="6" type="ORF">SAMN06297387_110137</name>
</gene>
<dbReference type="Proteomes" id="UP000219072">
    <property type="component" value="Unassembled WGS sequence"/>
</dbReference>
<proteinExistence type="predicted"/>
<keyword evidence="7" id="KW-1185">Reference proteome</keyword>
<accession>A0A286DXL9</accession>
<evidence type="ECO:0000256" key="3">
    <source>
        <dbReference type="ARBA" id="ARBA00022801"/>
    </source>
</evidence>
<evidence type="ECO:0000259" key="5">
    <source>
        <dbReference type="Pfam" id="PF22244"/>
    </source>
</evidence>
<dbReference type="InterPro" id="IPR029058">
    <property type="entry name" value="AB_hydrolase_fold"/>
</dbReference>
<dbReference type="EMBL" id="OCNE01000010">
    <property type="protein sequence ID" value="SOD63405.1"/>
    <property type="molecule type" value="Genomic_DNA"/>
</dbReference>
<evidence type="ECO:0000313" key="6">
    <source>
        <dbReference type="EMBL" id="SOD63405.1"/>
    </source>
</evidence>
<keyword evidence="1" id="KW-0719">Serine esterase</keyword>
<protein>
    <recommendedName>
        <fullName evidence="5">4-O-methyl-glucuronoyl methylesterase-like domain-containing protein</fullName>
    </recommendedName>
</protein>
<organism evidence="6 7">
    <name type="scientific">Streptomyces zhaozhouensis</name>
    <dbReference type="NCBI Taxonomy" id="1300267"/>
    <lineage>
        <taxon>Bacteria</taxon>
        <taxon>Bacillati</taxon>
        <taxon>Actinomycetota</taxon>
        <taxon>Actinomycetes</taxon>
        <taxon>Kitasatosporales</taxon>
        <taxon>Streptomycetaceae</taxon>
        <taxon>Streptomyces</taxon>
    </lineage>
</organism>
<evidence type="ECO:0000313" key="7">
    <source>
        <dbReference type="Proteomes" id="UP000219072"/>
    </source>
</evidence>
<keyword evidence="2 4" id="KW-0732">Signal</keyword>
<dbReference type="Gene3D" id="3.40.50.1820">
    <property type="entry name" value="alpha/beta hydrolase"/>
    <property type="match status" value="1"/>
</dbReference>
<reference evidence="6 7" key="1">
    <citation type="submission" date="2017-09" db="EMBL/GenBank/DDBJ databases">
        <authorList>
            <person name="Ehlers B."/>
            <person name="Leendertz F.H."/>
        </authorList>
    </citation>
    <scope>NUCLEOTIDE SEQUENCE [LARGE SCALE GENOMIC DNA]</scope>
    <source>
        <strain evidence="6 7">CGMCC 4.7095</strain>
    </source>
</reference>
<keyword evidence="3" id="KW-0378">Hydrolase</keyword>
<feature type="domain" description="4-O-methyl-glucuronoyl methylesterase-like" evidence="5">
    <location>
        <begin position="115"/>
        <end position="344"/>
    </location>
</feature>
<evidence type="ECO:0000256" key="1">
    <source>
        <dbReference type="ARBA" id="ARBA00022487"/>
    </source>
</evidence>
<name>A0A286DXL9_9ACTN</name>
<feature type="chain" id="PRO_5012673757" description="4-O-methyl-glucuronoyl methylesterase-like domain-containing protein" evidence="4">
    <location>
        <begin position="35"/>
        <end position="412"/>
    </location>
</feature>
<sequence length="412" mass="42796">MRLSRHRPRRWLAATLLAVAGLAGGTLTAPPAAAARPLAEEDDGADCQVEPGSGPSNALLPDPFTRLDGSRITSREDWRCRRAEIRELAERHVYGDRPAPPESVSGTVSPTGVTVNVQDQGRSAGFSVSVDLPSGTGPFPAVVVYGGFGADTAAIKAAGAAVISYDPYAVGAEGTPRNAKRGAFYDLYGATSPTGLLQAWGWGVSRIIDVIEQSDGTVLRADATGVTGCSRFGKGALVAGAFDQRIALTMPIESGTAGVPIFRGVAAEGGQPPDSAYGEQPWLGDAFGSYTGDTAALPVDTHQILGMIAPRGLLVMENPHVDWLGARSGSVAALGGAEIYEALGAGSHISYVSDVQDGTHCASRAEWNGPLTRSIQAFLLSSGSPPDVFRVSGAKSGNLAEWRDWQTPVLTD</sequence>
<feature type="signal peptide" evidence="4">
    <location>
        <begin position="1"/>
        <end position="34"/>
    </location>
</feature>
<dbReference type="PROSITE" id="PS51318">
    <property type="entry name" value="TAT"/>
    <property type="match status" value="1"/>
</dbReference>
<evidence type="ECO:0000256" key="4">
    <source>
        <dbReference type="SAM" id="SignalP"/>
    </source>
</evidence>
<dbReference type="SUPFAM" id="SSF53474">
    <property type="entry name" value="alpha/beta-Hydrolases"/>
    <property type="match status" value="1"/>
</dbReference>